<evidence type="ECO:0000313" key="1">
    <source>
        <dbReference type="EMBL" id="JAH23102.1"/>
    </source>
</evidence>
<accession>A0A0E9R2W5</accession>
<reference evidence="1" key="2">
    <citation type="journal article" date="2015" name="Fish Shellfish Immunol.">
        <title>Early steps in the European eel (Anguilla anguilla)-Vibrio vulnificus interaction in the gills: Role of the RtxA13 toxin.</title>
        <authorList>
            <person name="Callol A."/>
            <person name="Pajuelo D."/>
            <person name="Ebbesson L."/>
            <person name="Teles M."/>
            <person name="MacKenzie S."/>
            <person name="Amaro C."/>
        </authorList>
    </citation>
    <scope>NUCLEOTIDE SEQUENCE</scope>
</reference>
<dbReference type="EMBL" id="GBXM01082453">
    <property type="protein sequence ID" value="JAH26124.1"/>
    <property type="molecule type" value="Transcribed_RNA"/>
</dbReference>
<dbReference type="AlphaFoldDB" id="A0A0E9R2W5"/>
<proteinExistence type="predicted"/>
<sequence>MTVLPTSNLNAKINPVILTPDEVPGAQFTAEVEFHNVVQLK</sequence>
<dbReference type="EMBL" id="GBXM01085475">
    <property type="protein sequence ID" value="JAH23102.1"/>
    <property type="molecule type" value="Transcribed_RNA"/>
</dbReference>
<reference evidence="1" key="1">
    <citation type="submission" date="2014-11" db="EMBL/GenBank/DDBJ databases">
        <authorList>
            <person name="Amaro Gonzalez C."/>
        </authorList>
    </citation>
    <scope>NUCLEOTIDE SEQUENCE</scope>
</reference>
<name>A0A0E9R2W5_ANGAN</name>
<protein>
    <submittedName>
        <fullName evidence="1">Uncharacterized protein</fullName>
    </submittedName>
</protein>
<organism evidence="1">
    <name type="scientific">Anguilla anguilla</name>
    <name type="common">European freshwater eel</name>
    <name type="synonym">Muraena anguilla</name>
    <dbReference type="NCBI Taxonomy" id="7936"/>
    <lineage>
        <taxon>Eukaryota</taxon>
        <taxon>Metazoa</taxon>
        <taxon>Chordata</taxon>
        <taxon>Craniata</taxon>
        <taxon>Vertebrata</taxon>
        <taxon>Euteleostomi</taxon>
        <taxon>Actinopterygii</taxon>
        <taxon>Neopterygii</taxon>
        <taxon>Teleostei</taxon>
        <taxon>Anguilliformes</taxon>
        <taxon>Anguillidae</taxon>
        <taxon>Anguilla</taxon>
    </lineage>
</organism>